<evidence type="ECO:0000313" key="1">
    <source>
        <dbReference type="EMBL" id="MED6138333.1"/>
    </source>
</evidence>
<proteinExistence type="predicted"/>
<reference evidence="1 2" key="1">
    <citation type="journal article" date="2023" name="Plants (Basel)">
        <title>Bridging the Gap: Combining Genomics and Transcriptomics Approaches to Understand Stylosanthes scabra, an Orphan Legume from the Brazilian Caatinga.</title>
        <authorList>
            <person name="Ferreira-Neto J.R.C."/>
            <person name="da Silva M.D."/>
            <person name="Binneck E."/>
            <person name="de Melo N.F."/>
            <person name="da Silva R.H."/>
            <person name="de Melo A.L.T.M."/>
            <person name="Pandolfi V."/>
            <person name="Bustamante F.O."/>
            <person name="Brasileiro-Vidal A.C."/>
            <person name="Benko-Iseppon A.M."/>
        </authorList>
    </citation>
    <scope>NUCLEOTIDE SEQUENCE [LARGE SCALE GENOMIC DNA]</scope>
    <source>
        <tissue evidence="1">Leaves</tissue>
    </source>
</reference>
<keyword evidence="2" id="KW-1185">Reference proteome</keyword>
<dbReference type="EMBL" id="JASCZI010061306">
    <property type="protein sequence ID" value="MED6138333.1"/>
    <property type="molecule type" value="Genomic_DNA"/>
</dbReference>
<organism evidence="1 2">
    <name type="scientific">Stylosanthes scabra</name>
    <dbReference type="NCBI Taxonomy" id="79078"/>
    <lineage>
        <taxon>Eukaryota</taxon>
        <taxon>Viridiplantae</taxon>
        <taxon>Streptophyta</taxon>
        <taxon>Embryophyta</taxon>
        <taxon>Tracheophyta</taxon>
        <taxon>Spermatophyta</taxon>
        <taxon>Magnoliopsida</taxon>
        <taxon>eudicotyledons</taxon>
        <taxon>Gunneridae</taxon>
        <taxon>Pentapetalae</taxon>
        <taxon>rosids</taxon>
        <taxon>fabids</taxon>
        <taxon>Fabales</taxon>
        <taxon>Fabaceae</taxon>
        <taxon>Papilionoideae</taxon>
        <taxon>50 kb inversion clade</taxon>
        <taxon>dalbergioids sensu lato</taxon>
        <taxon>Dalbergieae</taxon>
        <taxon>Pterocarpus clade</taxon>
        <taxon>Stylosanthes</taxon>
    </lineage>
</organism>
<sequence length="81" mass="8749">MLKGSGMGSAWMHAGQGDFPRICVGLKLVGESGSRWIMSKRELECELVGQGKRDKGSLRSKKLSFGAFLARAPRLGVELIA</sequence>
<comment type="caution">
    <text evidence="1">The sequence shown here is derived from an EMBL/GenBank/DDBJ whole genome shotgun (WGS) entry which is preliminary data.</text>
</comment>
<gene>
    <name evidence="1" type="ORF">PIB30_073426</name>
</gene>
<dbReference type="Proteomes" id="UP001341840">
    <property type="component" value="Unassembled WGS sequence"/>
</dbReference>
<evidence type="ECO:0000313" key="2">
    <source>
        <dbReference type="Proteomes" id="UP001341840"/>
    </source>
</evidence>
<name>A0ABU6SR65_9FABA</name>
<protein>
    <submittedName>
        <fullName evidence="1">Uncharacterized protein</fullName>
    </submittedName>
</protein>
<accession>A0ABU6SR65</accession>